<accession>A0A9P7NI37</accession>
<protein>
    <submittedName>
        <fullName evidence="2">Uncharacterized protein</fullName>
    </submittedName>
</protein>
<reference evidence="2" key="1">
    <citation type="journal article" date="2020" name="bioRxiv">
        <title>Whole genome comparisons of ergot fungi reveals the divergence and evolution of species within the genus Claviceps are the result of varying mechanisms driving genome evolution and host range expansion.</title>
        <authorList>
            <person name="Wyka S.A."/>
            <person name="Mondo S.J."/>
            <person name="Liu M."/>
            <person name="Dettman J."/>
            <person name="Nalam V."/>
            <person name="Broders K.D."/>
        </authorList>
    </citation>
    <scope>NUCLEOTIDE SEQUENCE</scope>
    <source>
        <strain evidence="2">CCC 602</strain>
    </source>
</reference>
<feature type="compositionally biased region" description="Basic and acidic residues" evidence="1">
    <location>
        <begin position="187"/>
        <end position="206"/>
    </location>
</feature>
<name>A0A9P7NI37_9HYPO</name>
<evidence type="ECO:0000313" key="2">
    <source>
        <dbReference type="EMBL" id="KAG6016794.1"/>
    </source>
</evidence>
<evidence type="ECO:0000256" key="1">
    <source>
        <dbReference type="SAM" id="MobiDB-lite"/>
    </source>
</evidence>
<dbReference type="AlphaFoldDB" id="A0A9P7NI37"/>
<evidence type="ECO:0000313" key="3">
    <source>
        <dbReference type="Proteomes" id="UP000748025"/>
    </source>
</evidence>
<dbReference type="EMBL" id="SRPW01000216">
    <property type="protein sequence ID" value="KAG6016794.1"/>
    <property type="molecule type" value="Genomic_DNA"/>
</dbReference>
<proteinExistence type="predicted"/>
<gene>
    <name evidence="2" type="ORF">E4U43_003082</name>
</gene>
<keyword evidence="3" id="KW-1185">Reference proteome</keyword>
<dbReference type="Proteomes" id="UP000748025">
    <property type="component" value="Unassembled WGS sequence"/>
</dbReference>
<comment type="caution">
    <text evidence="2">The sequence shown here is derived from an EMBL/GenBank/DDBJ whole genome shotgun (WGS) entry which is preliminary data.</text>
</comment>
<feature type="region of interest" description="Disordered" evidence="1">
    <location>
        <begin position="161"/>
        <end position="213"/>
    </location>
</feature>
<organism evidence="2 3">
    <name type="scientific">Claviceps pusilla</name>
    <dbReference type="NCBI Taxonomy" id="123648"/>
    <lineage>
        <taxon>Eukaryota</taxon>
        <taxon>Fungi</taxon>
        <taxon>Dikarya</taxon>
        <taxon>Ascomycota</taxon>
        <taxon>Pezizomycotina</taxon>
        <taxon>Sordariomycetes</taxon>
        <taxon>Hypocreomycetidae</taxon>
        <taxon>Hypocreales</taxon>
        <taxon>Clavicipitaceae</taxon>
        <taxon>Claviceps</taxon>
    </lineage>
</organism>
<sequence>MLHSRSTIASLFADKWILVRFVYDSSPPTTGLVSAVNRREGIMSYWGNQLRRAQRLVDDAYRVSFRTMSLRGIQRCATLRSKPGGLVGRWQNGLPHPRTLVFILTRMWAVGTTRFGAVESLQLTEPPCPFSPISSLVRAQVTSPMGFSFGLKTPDAWTIGNRRRGKSLDRGNLTRRPYGPGSLADGIMKEEESRDDRHAAVVKDGSELQEAES</sequence>